<organism evidence="1">
    <name type="scientific">Thermosphaera aggregans</name>
    <dbReference type="NCBI Taxonomy" id="54254"/>
    <lineage>
        <taxon>Archaea</taxon>
        <taxon>Thermoproteota</taxon>
        <taxon>Thermoprotei</taxon>
        <taxon>Desulfurococcales</taxon>
        <taxon>Desulfurococcaceae</taxon>
        <taxon>Thermosphaera</taxon>
    </lineage>
</organism>
<accession>A0A7C2FZ17</accession>
<reference evidence="1" key="1">
    <citation type="journal article" date="2020" name="mSystems">
        <title>Genome- and Community-Level Interaction Insights into Carbon Utilization and Element Cycling Functions of Hydrothermarchaeota in Hydrothermal Sediment.</title>
        <authorList>
            <person name="Zhou Z."/>
            <person name="Liu Y."/>
            <person name="Xu W."/>
            <person name="Pan J."/>
            <person name="Luo Z.H."/>
            <person name="Li M."/>
        </authorList>
    </citation>
    <scope>NUCLEOTIDE SEQUENCE [LARGE SCALE GENOMIC DNA]</scope>
    <source>
        <strain evidence="1">SpSt-23</strain>
    </source>
</reference>
<proteinExistence type="predicted"/>
<dbReference type="InterPro" id="IPR029026">
    <property type="entry name" value="tRNA_m1G_MTases_N"/>
</dbReference>
<dbReference type="Gene3D" id="3.40.1280.10">
    <property type="match status" value="1"/>
</dbReference>
<dbReference type="EMBL" id="DSJT01000012">
    <property type="protein sequence ID" value="HEF87206.1"/>
    <property type="molecule type" value="Genomic_DNA"/>
</dbReference>
<protein>
    <submittedName>
        <fullName evidence="1">Uncharacterized protein</fullName>
    </submittedName>
</protein>
<comment type="caution">
    <text evidence="1">The sequence shown here is derived from an EMBL/GenBank/DDBJ whole genome shotgun (WGS) entry which is preliminary data.</text>
</comment>
<sequence>MSRIYRPRRTVIVRREDPCKEAGELKNFILYSLIISHGIRVDTDLLVSTGNLLYQLSGSELRHLHAQEESILGFVKTVFCRHALPPGVRMFTTGATHLLAEPGYVLLTGQGVRVAEKPQTIPLNKHFVIADPRELSGPVSNGLEDVVKLPVSNMLELVIIAHYVLDRAFGAWVRRHGRIEHFNPARL</sequence>
<gene>
    <name evidence="1" type="ORF">ENP55_02715</name>
</gene>
<dbReference type="AlphaFoldDB" id="A0A7C2FZ17"/>
<evidence type="ECO:0000313" key="1">
    <source>
        <dbReference type="EMBL" id="HEF87206.1"/>
    </source>
</evidence>
<name>A0A7C2FZ17_9CREN</name>